<reference evidence="2" key="1">
    <citation type="submission" date="2021-02" db="EMBL/GenBank/DDBJ databases">
        <authorList>
            <person name="Dougan E. K."/>
            <person name="Rhodes N."/>
            <person name="Thang M."/>
            <person name="Chan C."/>
        </authorList>
    </citation>
    <scope>NUCLEOTIDE SEQUENCE</scope>
</reference>
<evidence type="ECO:0000313" key="2">
    <source>
        <dbReference type="EMBL" id="CAE7277984.1"/>
    </source>
</evidence>
<comment type="caution">
    <text evidence="2">The sequence shown here is derived from an EMBL/GenBank/DDBJ whole genome shotgun (WGS) entry which is preliminary data.</text>
</comment>
<keyword evidence="3" id="KW-1185">Reference proteome</keyword>
<evidence type="ECO:0000256" key="1">
    <source>
        <dbReference type="SAM" id="MobiDB-lite"/>
    </source>
</evidence>
<feature type="region of interest" description="Disordered" evidence="1">
    <location>
        <begin position="314"/>
        <end position="397"/>
    </location>
</feature>
<dbReference type="Gene3D" id="1.20.58.2190">
    <property type="match status" value="1"/>
</dbReference>
<accession>A0A812N6R7</accession>
<dbReference type="SUPFAM" id="SSF143503">
    <property type="entry name" value="PUG domain-like"/>
    <property type="match status" value="1"/>
</dbReference>
<dbReference type="InterPro" id="IPR036339">
    <property type="entry name" value="PUB-like_dom_sf"/>
</dbReference>
<evidence type="ECO:0000313" key="3">
    <source>
        <dbReference type="Proteomes" id="UP000649617"/>
    </source>
</evidence>
<organism evidence="2 3">
    <name type="scientific">Symbiodinium pilosum</name>
    <name type="common">Dinoflagellate</name>
    <dbReference type="NCBI Taxonomy" id="2952"/>
    <lineage>
        <taxon>Eukaryota</taxon>
        <taxon>Sar</taxon>
        <taxon>Alveolata</taxon>
        <taxon>Dinophyceae</taxon>
        <taxon>Suessiales</taxon>
        <taxon>Symbiodiniaceae</taxon>
        <taxon>Symbiodinium</taxon>
    </lineage>
</organism>
<dbReference type="Proteomes" id="UP000649617">
    <property type="component" value="Unassembled WGS sequence"/>
</dbReference>
<proteinExistence type="predicted"/>
<dbReference type="EMBL" id="CAJNIZ010009224">
    <property type="protein sequence ID" value="CAE7277984.1"/>
    <property type="molecule type" value="Genomic_DNA"/>
</dbReference>
<dbReference type="CDD" id="cd09212">
    <property type="entry name" value="PUB"/>
    <property type="match status" value="1"/>
</dbReference>
<gene>
    <name evidence="2" type="ORF">SPIL2461_LOCUS6218</name>
</gene>
<evidence type="ECO:0008006" key="4">
    <source>
        <dbReference type="Google" id="ProtNLM"/>
    </source>
</evidence>
<feature type="compositionally biased region" description="Polar residues" evidence="1">
    <location>
        <begin position="368"/>
        <end position="384"/>
    </location>
</feature>
<dbReference type="Pfam" id="PF13913">
    <property type="entry name" value="zf-C2HC_2"/>
    <property type="match status" value="2"/>
</dbReference>
<sequence length="414" mass="45653">MAFVPVAFACGKDRSLALQTALAKIEAGEIGSLDPRGFFLCSICGQQGLGLLQIVEHEEDCRRRLNQEGHVSLAEKYTVTKELNLLKTEIAQAESAGDEESRAMLALTLDRLRDVARNACFLEEKKYRRLRLSNPAVSEAIGKWDAAKRILQALGFELVLHTNKSGAGPEPHLILPGQLPESTLQEFLDALDGKTDQQNAAEQLPSSTAESMLEECSYCHRRFRFDRIAKHETRCPESKPKPAKLDVVRKLLAGTPGEQHIPAARQDLQNGKKLPPLMVKPKESWLADGLDGLCECSRCGRRFSQEALEKHARHCSATPRHASAPHVSRESMPCQSQARTAGDRPLSSRSVKSKTVAPSREQKENRSNKMNGIAASQRSVNGSLPGTDAAIQKRSCGRASYEQLEVDVSNWLDD</sequence>
<dbReference type="AlphaFoldDB" id="A0A812N6R7"/>
<dbReference type="OrthoDB" id="336240at2759"/>
<protein>
    <recommendedName>
        <fullName evidence="4">PUB domain-containing protein</fullName>
    </recommendedName>
</protein>
<name>A0A812N6R7_SYMPI</name>